<dbReference type="UniPathway" id="UPA00035">
    <property type="reaction ID" value="UER00040"/>
</dbReference>
<dbReference type="GO" id="GO:0000162">
    <property type="term" value="P:L-tryptophan biosynthetic process"/>
    <property type="evidence" value="ECO:0007669"/>
    <property type="project" value="UniProtKB-UniPathway"/>
</dbReference>
<reference evidence="2 3" key="1">
    <citation type="submission" date="2019-11" db="EMBL/GenBank/DDBJ databases">
        <title>Draft Genome Sequence of Plant Growth-Promoting Rhizosphere-Associated Bacteria.</title>
        <authorList>
            <person name="Vasilyev I.Y."/>
            <person name="Radchenko V."/>
            <person name="Ilnitskaya E.V."/>
        </authorList>
    </citation>
    <scope>NUCLEOTIDE SEQUENCE [LARGE SCALE GENOMIC DNA]</scope>
    <source>
        <strain evidence="2 3">VRA_MhP_f</strain>
    </source>
</reference>
<comment type="caution">
    <text evidence="2">The sequence shown here is derived from an EMBL/GenBank/DDBJ whole genome shotgun (WGS) entry which is preliminary data.</text>
</comment>
<dbReference type="EC" id="4.1.3.27" evidence="2"/>
<dbReference type="SUPFAM" id="SSF56322">
    <property type="entry name" value="ADC synthase"/>
    <property type="match status" value="1"/>
</dbReference>
<gene>
    <name evidence="2" type="ORF">GKC49_31990</name>
</gene>
<feature type="non-terminal residue" evidence="2">
    <location>
        <position position="84"/>
    </location>
</feature>
<dbReference type="Proteomes" id="UP000461948">
    <property type="component" value="Unassembled WGS sequence"/>
</dbReference>
<proteinExistence type="predicted"/>
<dbReference type="InterPro" id="IPR005801">
    <property type="entry name" value="ADC_synthase"/>
</dbReference>
<dbReference type="Gene3D" id="3.60.120.10">
    <property type="entry name" value="Anthranilate synthase"/>
    <property type="match status" value="1"/>
</dbReference>
<dbReference type="AlphaFoldDB" id="A0A7X2MUD8"/>
<organism evidence="2 3">
    <name type="scientific">Enterobacter agglomerans</name>
    <name type="common">Erwinia herbicola</name>
    <name type="synonym">Pantoea agglomerans</name>
    <dbReference type="NCBI Taxonomy" id="549"/>
    <lineage>
        <taxon>Bacteria</taxon>
        <taxon>Pseudomonadati</taxon>
        <taxon>Pseudomonadota</taxon>
        <taxon>Gammaproteobacteria</taxon>
        <taxon>Enterobacterales</taxon>
        <taxon>Erwiniaceae</taxon>
        <taxon>Pantoea</taxon>
        <taxon>Pantoea agglomerans group</taxon>
    </lineage>
</organism>
<evidence type="ECO:0000256" key="1">
    <source>
        <dbReference type="SAM" id="MobiDB-lite"/>
    </source>
</evidence>
<feature type="non-terminal residue" evidence="2">
    <location>
        <position position="1"/>
    </location>
</feature>
<keyword evidence="2" id="KW-0456">Lyase</keyword>
<protein>
    <submittedName>
        <fullName evidence="2">Anthranilate synthase component I</fullName>
        <ecNumber evidence="2">4.1.3.27</ecNumber>
    </submittedName>
</protein>
<feature type="region of interest" description="Disordered" evidence="1">
    <location>
        <begin position="1"/>
        <end position="26"/>
    </location>
</feature>
<evidence type="ECO:0000313" key="3">
    <source>
        <dbReference type="Proteomes" id="UP000461948"/>
    </source>
</evidence>
<accession>A0A7X2MUD8</accession>
<sequence>SVSNQVRPDGRELTFPQSTDHQQDEDSRLKALSVFDALRLIPQLVNSPADEREAVLLGGLFAYDLVAGFETLPELDNQQRCPDY</sequence>
<dbReference type="EMBL" id="WKLC01002921">
    <property type="protein sequence ID" value="MSE19558.1"/>
    <property type="molecule type" value="Genomic_DNA"/>
</dbReference>
<dbReference type="GO" id="GO:0004049">
    <property type="term" value="F:anthranilate synthase activity"/>
    <property type="evidence" value="ECO:0007669"/>
    <property type="project" value="UniProtKB-EC"/>
</dbReference>
<evidence type="ECO:0000313" key="2">
    <source>
        <dbReference type="EMBL" id="MSE19558.1"/>
    </source>
</evidence>
<name>A0A7X2MUD8_ENTAG</name>